<organism evidence="7 8">
    <name type="scientific">Candidimonas humi</name>
    <dbReference type="NCBI Taxonomy" id="683355"/>
    <lineage>
        <taxon>Bacteria</taxon>
        <taxon>Pseudomonadati</taxon>
        <taxon>Pseudomonadota</taxon>
        <taxon>Betaproteobacteria</taxon>
        <taxon>Burkholderiales</taxon>
        <taxon>Alcaligenaceae</taxon>
        <taxon>Candidimonas</taxon>
    </lineage>
</organism>
<dbReference type="InterPro" id="IPR003593">
    <property type="entry name" value="AAA+_ATPase"/>
</dbReference>
<keyword evidence="8" id="KW-1185">Reference proteome</keyword>
<evidence type="ECO:0000256" key="5">
    <source>
        <dbReference type="ARBA" id="ARBA00022840"/>
    </source>
</evidence>
<name>A0ABV8P1E2_9BURK</name>
<proteinExistence type="inferred from homology"/>
<dbReference type="InterPro" id="IPR017871">
    <property type="entry name" value="ABC_transporter-like_CS"/>
</dbReference>
<gene>
    <name evidence="7" type="ORF">ACFOY1_18835</name>
</gene>
<dbReference type="PANTHER" id="PTHR43335">
    <property type="entry name" value="ABC TRANSPORTER, ATP-BINDING PROTEIN"/>
    <property type="match status" value="1"/>
</dbReference>
<comment type="caution">
    <text evidence="7">The sequence shown here is derived from an EMBL/GenBank/DDBJ whole genome shotgun (WGS) entry which is preliminary data.</text>
</comment>
<evidence type="ECO:0000256" key="2">
    <source>
        <dbReference type="ARBA" id="ARBA00022448"/>
    </source>
</evidence>
<keyword evidence="3" id="KW-0472">Membrane</keyword>
<dbReference type="GO" id="GO:0005524">
    <property type="term" value="F:ATP binding"/>
    <property type="evidence" value="ECO:0007669"/>
    <property type="project" value="UniProtKB-KW"/>
</dbReference>
<comment type="similarity">
    <text evidence="1">Belongs to the ABC transporter superfamily.</text>
</comment>
<reference evidence="8" key="1">
    <citation type="journal article" date="2019" name="Int. J. Syst. Evol. Microbiol.">
        <title>The Global Catalogue of Microorganisms (GCM) 10K type strain sequencing project: providing services to taxonomists for standard genome sequencing and annotation.</title>
        <authorList>
            <consortium name="The Broad Institute Genomics Platform"/>
            <consortium name="The Broad Institute Genome Sequencing Center for Infectious Disease"/>
            <person name="Wu L."/>
            <person name="Ma J."/>
        </authorList>
    </citation>
    <scope>NUCLEOTIDE SEQUENCE [LARGE SCALE GENOMIC DNA]</scope>
    <source>
        <strain evidence="8">LMG 24813</strain>
    </source>
</reference>
<accession>A0ABV8P1E2</accession>
<dbReference type="PROSITE" id="PS50893">
    <property type="entry name" value="ABC_TRANSPORTER_2"/>
    <property type="match status" value="1"/>
</dbReference>
<dbReference type="PANTHER" id="PTHR43335:SF11">
    <property type="entry name" value="ABC TRANSPORTER RELATED"/>
    <property type="match status" value="1"/>
</dbReference>
<dbReference type="RefSeq" id="WP_217966603.1">
    <property type="nucleotide sequence ID" value="NZ_JAHTBN010000016.1"/>
</dbReference>
<keyword evidence="2" id="KW-0813">Transport</keyword>
<evidence type="ECO:0000259" key="6">
    <source>
        <dbReference type="PROSITE" id="PS50893"/>
    </source>
</evidence>
<sequence length="318" mass="34369">MDAPVIEAASLVKRYGATTAVDGVSFEVGQSEIFGLLGPNGAGKTTTILMLLGLTEASAGKVRVLGHDPWREPLTIKRRLGYLPDSVGFYDHLSGFENLTYTARLIGIPAVERKARIMQALEKVRLAEAAGKRTGAYSHGMRRRLGLAEVIMKQARVAILDEPTSGLDPQATEEFLDLIRELKSDGVTILLSSHLLDHMQRICDRVALFHRGRIALIGSVRELAGQVLGDGFEVRLEASGPPLQEHLRGVPGVSGVQALAADTYLLRANRDVRADAARAAVEAGAALRQLSVTEPSLDAIYNSYFQSGKRQEEPAHAT</sequence>
<dbReference type="Pfam" id="PF00005">
    <property type="entry name" value="ABC_tran"/>
    <property type="match status" value="1"/>
</dbReference>
<keyword evidence="4" id="KW-0547">Nucleotide-binding</keyword>
<protein>
    <submittedName>
        <fullName evidence="7">ABC transporter ATP-binding protein</fullName>
    </submittedName>
</protein>
<evidence type="ECO:0000313" key="7">
    <source>
        <dbReference type="EMBL" id="MFC4203010.1"/>
    </source>
</evidence>
<keyword evidence="5 7" id="KW-0067">ATP-binding</keyword>
<feature type="domain" description="ABC transporter" evidence="6">
    <location>
        <begin position="6"/>
        <end position="236"/>
    </location>
</feature>
<keyword evidence="3" id="KW-1003">Cell membrane</keyword>
<dbReference type="SMART" id="SM00382">
    <property type="entry name" value="AAA"/>
    <property type="match status" value="1"/>
</dbReference>
<evidence type="ECO:0000256" key="4">
    <source>
        <dbReference type="ARBA" id="ARBA00022741"/>
    </source>
</evidence>
<evidence type="ECO:0000313" key="8">
    <source>
        <dbReference type="Proteomes" id="UP001595848"/>
    </source>
</evidence>
<dbReference type="EMBL" id="JBHSBV010000008">
    <property type="protein sequence ID" value="MFC4203010.1"/>
    <property type="molecule type" value="Genomic_DNA"/>
</dbReference>
<dbReference type="PROSITE" id="PS00211">
    <property type="entry name" value="ABC_TRANSPORTER_1"/>
    <property type="match status" value="1"/>
</dbReference>
<evidence type="ECO:0000256" key="3">
    <source>
        <dbReference type="ARBA" id="ARBA00022475"/>
    </source>
</evidence>
<dbReference type="CDD" id="cd03230">
    <property type="entry name" value="ABC_DR_subfamily_A"/>
    <property type="match status" value="1"/>
</dbReference>
<dbReference type="Proteomes" id="UP001595848">
    <property type="component" value="Unassembled WGS sequence"/>
</dbReference>
<dbReference type="InterPro" id="IPR003439">
    <property type="entry name" value="ABC_transporter-like_ATP-bd"/>
</dbReference>
<evidence type="ECO:0000256" key="1">
    <source>
        <dbReference type="ARBA" id="ARBA00005417"/>
    </source>
</evidence>